<dbReference type="PROSITE" id="PS00061">
    <property type="entry name" value="ADH_SHORT"/>
    <property type="match status" value="1"/>
</dbReference>
<dbReference type="EMBL" id="JABBGM010000011">
    <property type="protein sequence ID" value="NML95658.1"/>
    <property type="molecule type" value="Genomic_DNA"/>
</dbReference>
<feature type="domain" description="Ketoreductase" evidence="4">
    <location>
        <begin position="7"/>
        <end position="207"/>
    </location>
</feature>
<dbReference type="InterPro" id="IPR057326">
    <property type="entry name" value="KR_dom"/>
</dbReference>
<dbReference type="PANTHER" id="PTHR24321:SF8">
    <property type="entry name" value="ESTRADIOL 17-BETA-DEHYDROGENASE 8-RELATED"/>
    <property type="match status" value="1"/>
</dbReference>
<dbReference type="PRINTS" id="PR00080">
    <property type="entry name" value="SDRFAMILY"/>
</dbReference>
<keyword evidence="6" id="KW-1185">Reference proteome</keyword>
<evidence type="ECO:0000256" key="3">
    <source>
        <dbReference type="ARBA" id="ARBA00023027"/>
    </source>
</evidence>
<dbReference type="FunFam" id="3.40.50.720:FF:000084">
    <property type="entry name" value="Short-chain dehydrogenase reductase"/>
    <property type="match status" value="1"/>
</dbReference>
<evidence type="ECO:0000256" key="1">
    <source>
        <dbReference type="ARBA" id="ARBA00006484"/>
    </source>
</evidence>
<dbReference type="Pfam" id="PF13561">
    <property type="entry name" value="adh_short_C2"/>
    <property type="match status" value="1"/>
</dbReference>
<comment type="caution">
    <text evidence="5">The sequence shown here is derived from an EMBL/GenBank/DDBJ whole genome shotgun (WGS) entry which is preliminary data.</text>
</comment>
<comment type="similarity">
    <text evidence="1">Belongs to the short-chain dehydrogenases/reductases (SDR) family.</text>
</comment>
<organism evidence="5 6">
    <name type="scientific">Novosphingobium olei</name>
    <dbReference type="NCBI Taxonomy" id="2728851"/>
    <lineage>
        <taxon>Bacteria</taxon>
        <taxon>Pseudomonadati</taxon>
        <taxon>Pseudomonadota</taxon>
        <taxon>Alphaproteobacteria</taxon>
        <taxon>Sphingomonadales</taxon>
        <taxon>Sphingomonadaceae</taxon>
        <taxon>Novosphingobium</taxon>
    </lineage>
</organism>
<keyword evidence="3" id="KW-0520">NAD</keyword>
<sequence length="246" mass="25535">MGRLEGKVCLVTGAARGIGEAIARAFADEGALVVMTDVLEDRLAALAGELEQTAKVHDVADEAGWAALVAAIGQDFGRLDVLVNNAGFGWLKPVTQIPLEDWRRLMAVNLDGVFLGLKHAIPLMARGGGGAIVNMSSMYGTVGNAGTSAYCASKGGVTMLTKAVALECAEAENGIRVNSIHPGYVDTPSVAETLTDGQREALRVLHPLGRLADPAEIARSVVFLASDDASFMTGAELAVDGGFTAR</sequence>
<dbReference type="PANTHER" id="PTHR24321">
    <property type="entry name" value="DEHYDROGENASES, SHORT CHAIN"/>
    <property type="match status" value="1"/>
</dbReference>
<dbReference type="PRINTS" id="PR00081">
    <property type="entry name" value="GDHRDH"/>
</dbReference>
<dbReference type="NCBIfam" id="NF005559">
    <property type="entry name" value="PRK07231.1"/>
    <property type="match status" value="1"/>
</dbReference>
<dbReference type="InterPro" id="IPR036291">
    <property type="entry name" value="NAD(P)-bd_dom_sf"/>
</dbReference>
<keyword evidence="2" id="KW-0560">Oxidoreductase</keyword>
<dbReference type="SMART" id="SM00822">
    <property type="entry name" value="PKS_KR"/>
    <property type="match status" value="1"/>
</dbReference>
<proteinExistence type="inferred from homology"/>
<evidence type="ECO:0000259" key="4">
    <source>
        <dbReference type="SMART" id="SM00822"/>
    </source>
</evidence>
<dbReference type="RefSeq" id="WP_169494862.1">
    <property type="nucleotide sequence ID" value="NZ_JABBGM010000011.1"/>
</dbReference>
<name>A0A7Y0BSI3_9SPHN</name>
<dbReference type="SUPFAM" id="SSF51735">
    <property type="entry name" value="NAD(P)-binding Rossmann-fold domains"/>
    <property type="match status" value="1"/>
</dbReference>
<dbReference type="GO" id="GO:0016491">
    <property type="term" value="F:oxidoreductase activity"/>
    <property type="evidence" value="ECO:0007669"/>
    <property type="project" value="UniProtKB-KW"/>
</dbReference>
<gene>
    <name evidence="5" type="ORF">HHL27_18445</name>
</gene>
<dbReference type="Proteomes" id="UP000583556">
    <property type="component" value="Unassembled WGS sequence"/>
</dbReference>
<reference evidence="5 6" key="1">
    <citation type="submission" date="2020-04" db="EMBL/GenBank/DDBJ databases">
        <title>Novosphingobium sp. TW-4 isolated from soil.</title>
        <authorList>
            <person name="Dahal R.H."/>
            <person name="Chaudhary D.K."/>
        </authorList>
    </citation>
    <scope>NUCLEOTIDE SEQUENCE [LARGE SCALE GENOMIC DNA]</scope>
    <source>
        <strain evidence="5 6">TW-4</strain>
    </source>
</reference>
<evidence type="ECO:0000313" key="5">
    <source>
        <dbReference type="EMBL" id="NML95658.1"/>
    </source>
</evidence>
<dbReference type="InterPro" id="IPR020904">
    <property type="entry name" value="Sc_DH/Rdtase_CS"/>
</dbReference>
<accession>A0A7Y0BSI3</accession>
<dbReference type="Gene3D" id="3.40.50.720">
    <property type="entry name" value="NAD(P)-binding Rossmann-like Domain"/>
    <property type="match status" value="1"/>
</dbReference>
<dbReference type="InterPro" id="IPR002347">
    <property type="entry name" value="SDR_fam"/>
</dbReference>
<dbReference type="AlphaFoldDB" id="A0A7Y0BSI3"/>
<protein>
    <submittedName>
        <fullName evidence="5">SDR family oxidoreductase</fullName>
    </submittedName>
</protein>
<evidence type="ECO:0000256" key="2">
    <source>
        <dbReference type="ARBA" id="ARBA00023002"/>
    </source>
</evidence>
<evidence type="ECO:0000313" key="6">
    <source>
        <dbReference type="Proteomes" id="UP000583556"/>
    </source>
</evidence>